<proteinExistence type="predicted"/>
<feature type="domain" description="Aminoglycoside phosphotransferase" evidence="1">
    <location>
        <begin position="113"/>
        <end position="297"/>
    </location>
</feature>
<comment type="caution">
    <text evidence="2">The sequence shown here is derived from an EMBL/GenBank/DDBJ whole genome shotgun (WGS) entry which is preliminary data.</text>
</comment>
<gene>
    <name evidence="2" type="ORF">GCM10023217_33020</name>
</gene>
<dbReference type="RefSeq" id="WP_345314334.1">
    <property type="nucleotide sequence ID" value="NZ_BAABIE010000021.1"/>
</dbReference>
<sequence>MAIDLAVLGPAAVPDEVLASMVADSWGATAATLLTVEAEEFPYDVPAMTTEGRFVVSGAAMVDGAERAFAFFVKHIREWSRSPEFAYVPAELREWARTTVPWRTEAEVYSSDLAERLPAGFTMPDVLRVQTIDDLSYAVWLDLVDADPVEWDVERYRQAARLLGRFAASRGVRAVAARVSHEFRMSTYADGRLRNGVLPILHSDVWDHPLLAADFADLREPMRAAADDLDAIAAELSTLPPLAAHGDACPNNLLVRPDGSGFTLIDFGYFRTLPVGFDIGQLLIGDVQIGKRSADDLELRAGVIVEAYAAGLAEEGEPVAVDVIERAHALQLALFSGLPALPVELLDREPDAALQALVAARARIARYSLRLLDETMSHG</sequence>
<dbReference type="SUPFAM" id="SSF56112">
    <property type="entry name" value="Protein kinase-like (PK-like)"/>
    <property type="match status" value="1"/>
</dbReference>
<organism evidence="2 3">
    <name type="scientific">Gordonia alkaliphila</name>
    <dbReference type="NCBI Taxonomy" id="1053547"/>
    <lineage>
        <taxon>Bacteria</taxon>
        <taxon>Bacillati</taxon>
        <taxon>Actinomycetota</taxon>
        <taxon>Actinomycetes</taxon>
        <taxon>Mycobacteriales</taxon>
        <taxon>Gordoniaceae</taxon>
        <taxon>Gordonia</taxon>
    </lineage>
</organism>
<reference evidence="3" key="1">
    <citation type="journal article" date="2019" name="Int. J. Syst. Evol. Microbiol.">
        <title>The Global Catalogue of Microorganisms (GCM) 10K type strain sequencing project: providing services to taxonomists for standard genome sequencing and annotation.</title>
        <authorList>
            <consortium name="The Broad Institute Genomics Platform"/>
            <consortium name="The Broad Institute Genome Sequencing Center for Infectious Disease"/>
            <person name="Wu L."/>
            <person name="Ma J."/>
        </authorList>
    </citation>
    <scope>NUCLEOTIDE SEQUENCE [LARGE SCALE GENOMIC DNA]</scope>
    <source>
        <strain evidence="3">JCM 18077</strain>
    </source>
</reference>
<dbReference type="EMBL" id="BAABIE010000021">
    <property type="protein sequence ID" value="GAA4758094.1"/>
    <property type="molecule type" value="Genomic_DNA"/>
</dbReference>
<dbReference type="Pfam" id="PF01636">
    <property type="entry name" value="APH"/>
    <property type="match status" value="1"/>
</dbReference>
<evidence type="ECO:0000259" key="1">
    <source>
        <dbReference type="Pfam" id="PF01636"/>
    </source>
</evidence>
<dbReference type="InterPro" id="IPR011009">
    <property type="entry name" value="Kinase-like_dom_sf"/>
</dbReference>
<dbReference type="InterPro" id="IPR002575">
    <property type="entry name" value="Aminoglycoside_PTrfase"/>
</dbReference>
<protein>
    <recommendedName>
        <fullName evidence="1">Aminoglycoside phosphotransferase domain-containing protein</fullName>
    </recommendedName>
</protein>
<name>A0ABP8ZJ19_9ACTN</name>
<dbReference type="Proteomes" id="UP001500822">
    <property type="component" value="Unassembled WGS sequence"/>
</dbReference>
<keyword evidence="3" id="KW-1185">Reference proteome</keyword>
<accession>A0ABP8ZJ19</accession>
<evidence type="ECO:0000313" key="2">
    <source>
        <dbReference type="EMBL" id="GAA4758094.1"/>
    </source>
</evidence>
<evidence type="ECO:0000313" key="3">
    <source>
        <dbReference type="Proteomes" id="UP001500822"/>
    </source>
</evidence>
<dbReference type="Gene3D" id="3.90.1200.10">
    <property type="match status" value="1"/>
</dbReference>